<evidence type="ECO:0000313" key="3">
    <source>
        <dbReference type="Proteomes" id="UP000598196"/>
    </source>
</evidence>
<gene>
    <name evidence="2" type="ORF">GCM10010991_12050</name>
</gene>
<dbReference type="AlphaFoldDB" id="A0A917YK21"/>
<dbReference type="EMBL" id="BMLP01000001">
    <property type="protein sequence ID" value="GGO28825.1"/>
    <property type="molecule type" value="Genomic_DNA"/>
</dbReference>
<name>A0A917YK21_9RHOB</name>
<evidence type="ECO:0000256" key="1">
    <source>
        <dbReference type="SAM" id="SignalP"/>
    </source>
</evidence>
<organism evidence="2 3">
    <name type="scientific">Gemmobacter aquaticus</name>
    <dbReference type="NCBI Taxonomy" id="490185"/>
    <lineage>
        <taxon>Bacteria</taxon>
        <taxon>Pseudomonadati</taxon>
        <taxon>Pseudomonadota</taxon>
        <taxon>Alphaproteobacteria</taxon>
        <taxon>Rhodobacterales</taxon>
        <taxon>Paracoccaceae</taxon>
        <taxon>Gemmobacter</taxon>
    </lineage>
</organism>
<feature type="signal peptide" evidence="1">
    <location>
        <begin position="1"/>
        <end position="24"/>
    </location>
</feature>
<sequence>MTRRFLAGLLLAALVSGLALQLGAAPPEPGILRVSTTLPRTLPLHIRSPDALSILVDVTDDKTGAEVMRAFGKGGAMFRVLLPPGQFRLRIAVGRDWRDETNLFGPDTRITEIGPLDFAITGRAKRNGHLITILPDGGATLAVVEAPLAVCQGWQAQIDRAEPVDRPLDGWPDLPTSRRLYTFSCG</sequence>
<reference evidence="2 3" key="1">
    <citation type="journal article" date="2014" name="Int. J. Syst. Evol. Microbiol.">
        <title>Complete genome sequence of Corynebacterium casei LMG S-19264T (=DSM 44701T), isolated from a smear-ripened cheese.</title>
        <authorList>
            <consortium name="US DOE Joint Genome Institute (JGI-PGF)"/>
            <person name="Walter F."/>
            <person name="Albersmeier A."/>
            <person name="Kalinowski J."/>
            <person name="Ruckert C."/>
        </authorList>
    </citation>
    <scope>NUCLEOTIDE SEQUENCE [LARGE SCALE GENOMIC DNA]</scope>
    <source>
        <strain evidence="2 3">CGMCC 1.7029</strain>
    </source>
</reference>
<dbReference type="RefSeq" id="WP_146285068.1">
    <property type="nucleotide sequence ID" value="NZ_BMLP01000001.1"/>
</dbReference>
<proteinExistence type="predicted"/>
<dbReference type="OrthoDB" id="8265097at2"/>
<evidence type="ECO:0000313" key="2">
    <source>
        <dbReference type="EMBL" id="GGO28825.1"/>
    </source>
</evidence>
<comment type="caution">
    <text evidence="2">The sequence shown here is derived from an EMBL/GenBank/DDBJ whole genome shotgun (WGS) entry which is preliminary data.</text>
</comment>
<feature type="chain" id="PRO_5037173161" evidence="1">
    <location>
        <begin position="25"/>
        <end position="186"/>
    </location>
</feature>
<keyword evidence="1" id="KW-0732">Signal</keyword>
<keyword evidence="3" id="KW-1185">Reference proteome</keyword>
<protein>
    <submittedName>
        <fullName evidence="2">Uncharacterized protein</fullName>
    </submittedName>
</protein>
<accession>A0A917YK21</accession>
<dbReference type="Proteomes" id="UP000598196">
    <property type="component" value="Unassembled WGS sequence"/>
</dbReference>